<dbReference type="PROSITE" id="PS00211">
    <property type="entry name" value="ABC_TRANSPORTER_1"/>
    <property type="match status" value="1"/>
</dbReference>
<dbReference type="EMBL" id="BMWH01000002">
    <property type="protein sequence ID" value="GGZ72768.1"/>
    <property type="molecule type" value="Genomic_DNA"/>
</dbReference>
<keyword evidence="5 14" id="KW-0067">ATP-binding</keyword>
<reference evidence="14" key="1">
    <citation type="journal article" date="2014" name="Int. J. Syst. Evol. Microbiol.">
        <title>Complete genome sequence of Corynebacterium casei LMG S-19264T (=DSM 44701T), isolated from a smear-ripened cheese.</title>
        <authorList>
            <consortium name="US DOE Joint Genome Institute (JGI-PGF)"/>
            <person name="Walter F."/>
            <person name="Albersmeier A."/>
            <person name="Kalinowski J."/>
            <person name="Ruckert C."/>
        </authorList>
    </citation>
    <scope>NUCLEOTIDE SEQUENCE</scope>
    <source>
        <strain evidence="14">JCM 5016</strain>
    </source>
</reference>
<keyword evidence="6 11" id="KW-1133">Transmembrane helix</keyword>
<accession>A0A918QVK9</accession>
<evidence type="ECO:0000256" key="5">
    <source>
        <dbReference type="ARBA" id="ARBA00022840"/>
    </source>
</evidence>
<feature type="domain" description="ABC transporter" evidence="12">
    <location>
        <begin position="397"/>
        <end position="632"/>
    </location>
</feature>
<evidence type="ECO:0000256" key="10">
    <source>
        <dbReference type="ARBA" id="ARBA00071747"/>
    </source>
</evidence>
<evidence type="ECO:0000259" key="12">
    <source>
        <dbReference type="PROSITE" id="PS50893"/>
    </source>
</evidence>
<name>A0A918QVK9_9ACTN</name>
<evidence type="ECO:0000256" key="11">
    <source>
        <dbReference type="SAM" id="Phobius"/>
    </source>
</evidence>
<evidence type="ECO:0000256" key="9">
    <source>
        <dbReference type="ARBA" id="ARBA00061644"/>
    </source>
</evidence>
<dbReference type="GO" id="GO:0016887">
    <property type="term" value="F:ATP hydrolysis activity"/>
    <property type="evidence" value="ECO:0007669"/>
    <property type="project" value="InterPro"/>
</dbReference>
<evidence type="ECO:0000313" key="14">
    <source>
        <dbReference type="EMBL" id="GGZ72768.1"/>
    </source>
</evidence>
<comment type="function">
    <text evidence="8">ABC transporter involved in fatty acid import. Transmembrane domains (TMD) form a pore in the membrane and the ATP-binding domain (NBD) is responsible for energy generation.</text>
</comment>
<keyword evidence="4" id="KW-0547">Nucleotide-binding</keyword>
<dbReference type="InterPro" id="IPR027417">
    <property type="entry name" value="P-loop_NTPase"/>
</dbReference>
<dbReference type="InterPro" id="IPR011527">
    <property type="entry name" value="ABC1_TM_dom"/>
</dbReference>
<feature type="transmembrane region" description="Helical" evidence="11">
    <location>
        <begin position="120"/>
        <end position="142"/>
    </location>
</feature>
<dbReference type="Gene3D" id="3.40.50.300">
    <property type="entry name" value="P-loop containing nucleotide triphosphate hydrolases"/>
    <property type="match status" value="1"/>
</dbReference>
<dbReference type="SUPFAM" id="SSF90123">
    <property type="entry name" value="ABC transporter transmembrane region"/>
    <property type="match status" value="1"/>
</dbReference>
<organism evidence="14 15">
    <name type="scientific">Streptomyces echinoruber</name>
    <dbReference type="NCBI Taxonomy" id="68898"/>
    <lineage>
        <taxon>Bacteria</taxon>
        <taxon>Bacillati</taxon>
        <taxon>Actinomycetota</taxon>
        <taxon>Actinomycetes</taxon>
        <taxon>Kitasatosporales</taxon>
        <taxon>Streptomycetaceae</taxon>
        <taxon>Streptomyces</taxon>
    </lineage>
</organism>
<feature type="transmembrane region" description="Helical" evidence="11">
    <location>
        <begin position="203"/>
        <end position="234"/>
    </location>
</feature>
<dbReference type="Pfam" id="PF00664">
    <property type="entry name" value="ABC_membrane"/>
    <property type="match status" value="1"/>
</dbReference>
<evidence type="ECO:0000256" key="8">
    <source>
        <dbReference type="ARBA" id="ARBA00055053"/>
    </source>
</evidence>
<dbReference type="InterPro" id="IPR003439">
    <property type="entry name" value="ABC_transporter-like_ATP-bd"/>
</dbReference>
<keyword evidence="15" id="KW-1185">Reference proteome</keyword>
<evidence type="ECO:0000256" key="2">
    <source>
        <dbReference type="ARBA" id="ARBA00022448"/>
    </source>
</evidence>
<dbReference type="InterPro" id="IPR003593">
    <property type="entry name" value="AAA+_ATPase"/>
</dbReference>
<proteinExistence type="inferred from homology"/>
<dbReference type="PROSITE" id="PS50893">
    <property type="entry name" value="ABC_TRANSPORTER_2"/>
    <property type="match status" value="1"/>
</dbReference>
<reference evidence="14" key="2">
    <citation type="submission" date="2020-09" db="EMBL/GenBank/DDBJ databases">
        <authorList>
            <person name="Sun Q."/>
            <person name="Ohkuma M."/>
        </authorList>
    </citation>
    <scope>NUCLEOTIDE SEQUENCE</scope>
    <source>
        <strain evidence="14">JCM 5016</strain>
    </source>
</reference>
<evidence type="ECO:0000256" key="6">
    <source>
        <dbReference type="ARBA" id="ARBA00022989"/>
    </source>
</evidence>
<dbReference type="FunFam" id="3.40.50.300:FF:000287">
    <property type="entry name" value="Multidrug ABC transporter ATP-binding protein"/>
    <property type="match status" value="1"/>
</dbReference>
<keyword evidence="7 11" id="KW-0472">Membrane</keyword>
<dbReference type="InterPro" id="IPR036640">
    <property type="entry name" value="ABC1_TM_sf"/>
</dbReference>
<dbReference type="Gene3D" id="1.20.1560.10">
    <property type="entry name" value="ABC transporter type 1, transmembrane domain"/>
    <property type="match status" value="1"/>
</dbReference>
<keyword evidence="3 11" id="KW-0812">Transmembrane</keyword>
<keyword evidence="2" id="KW-0813">Transport</keyword>
<dbReference type="CDD" id="cd03254">
    <property type="entry name" value="ABCC_Glucan_exporter_like"/>
    <property type="match status" value="1"/>
</dbReference>
<dbReference type="Pfam" id="PF00005">
    <property type="entry name" value="ABC_tran"/>
    <property type="match status" value="1"/>
</dbReference>
<sequence length="642" mass="69897">MAGPMGRMMAGGGPDSRSMDFKGSGKRLVARFRPERLTIAALLLCVVLSVGLNVVGPKILGRATDLVFGGIIGRRMPAGLTKEQVLEGMRQRGQGDIADMLSGTDFTPGRGIDFDRVGGVLLLALGTFLTAGLLMAVATRLVNRTVNRTMYRLREDVQGKLSRLPLAYFDKRQRGEVLSRATNDIDNIGQTLQQSMGQLINSLLTIVGVLAMMFYVSWLLALVALVTVPLSFLVATRVGKRSQPHFVQQWRTTGQLNAHIEEMYTGHTLVKVFGRQEESAKLFAEQNEALYEAGFRAQFNSGIMQPLMMFVSNLNYVLVAVVGGLRVASGALSIGDVQAFIQYSRQFSMPLTQVASMANLVQSGVASAERVFELLDAEEQEPDPQPAQKPERVRGRVELEHVSFRYDPDKPLIEDLSLKVEPGHTVAIVGPTGAGKTTLVNLLMRFYEVTGGRILLDGVDIARMSREELRAQIGMVLQDTWLFGGTIAENIAYGASREVTRGEIEEAARAAHADRFIRTLPDGYDTVIDDEGSGVSAGEKQLITIARAFLSDPAILVLDEATSSVDTRTEVLIQKAMAKLQHGRTSFVIAHRLSTVRDADTILVMENGAIVEQGTHGELLAAGGAYARLYQAQFAQAVAEVD</sequence>
<dbReference type="Proteomes" id="UP000623010">
    <property type="component" value="Unassembled WGS sequence"/>
</dbReference>
<dbReference type="PANTHER" id="PTHR43394">
    <property type="entry name" value="ATP-DEPENDENT PERMEASE MDL1, MITOCHONDRIAL"/>
    <property type="match status" value="1"/>
</dbReference>
<dbReference type="GO" id="GO:0005524">
    <property type="term" value="F:ATP binding"/>
    <property type="evidence" value="ECO:0007669"/>
    <property type="project" value="UniProtKB-KW"/>
</dbReference>
<dbReference type="SUPFAM" id="SSF52540">
    <property type="entry name" value="P-loop containing nucleoside triphosphate hydrolases"/>
    <property type="match status" value="1"/>
</dbReference>
<dbReference type="CDD" id="cd18547">
    <property type="entry name" value="ABC_6TM_Tm288_like"/>
    <property type="match status" value="1"/>
</dbReference>
<dbReference type="InterPro" id="IPR039421">
    <property type="entry name" value="Type_1_exporter"/>
</dbReference>
<dbReference type="SMART" id="SM00382">
    <property type="entry name" value="AAA"/>
    <property type="match status" value="1"/>
</dbReference>
<gene>
    <name evidence="14" type="ORF">GCM10010389_07660</name>
</gene>
<protein>
    <recommendedName>
        <fullName evidence="10">Fatty acid ABC transporter ATP-binding/permease protein</fullName>
    </recommendedName>
</protein>
<dbReference type="InterPro" id="IPR017871">
    <property type="entry name" value="ABC_transporter-like_CS"/>
</dbReference>
<dbReference type="AlphaFoldDB" id="A0A918QVK9"/>
<dbReference type="RefSeq" id="WP_190055839.1">
    <property type="nucleotide sequence ID" value="NZ_BMWH01000002.1"/>
</dbReference>
<evidence type="ECO:0000313" key="15">
    <source>
        <dbReference type="Proteomes" id="UP000623010"/>
    </source>
</evidence>
<feature type="domain" description="ABC transmembrane type-1" evidence="13">
    <location>
        <begin position="40"/>
        <end position="363"/>
    </location>
</feature>
<dbReference type="PROSITE" id="PS50929">
    <property type="entry name" value="ABC_TM1F"/>
    <property type="match status" value="1"/>
</dbReference>
<evidence type="ECO:0000256" key="7">
    <source>
        <dbReference type="ARBA" id="ARBA00023136"/>
    </source>
</evidence>
<evidence type="ECO:0000256" key="1">
    <source>
        <dbReference type="ARBA" id="ARBA00004651"/>
    </source>
</evidence>
<dbReference type="GO" id="GO:0005886">
    <property type="term" value="C:plasma membrane"/>
    <property type="evidence" value="ECO:0007669"/>
    <property type="project" value="UniProtKB-SubCell"/>
</dbReference>
<comment type="subcellular location">
    <subcellularLocation>
        <location evidence="1">Cell membrane</location>
        <topology evidence="1">Multi-pass membrane protein</topology>
    </subcellularLocation>
</comment>
<dbReference type="PANTHER" id="PTHR43394:SF1">
    <property type="entry name" value="ATP-BINDING CASSETTE SUB-FAMILY B MEMBER 10, MITOCHONDRIAL"/>
    <property type="match status" value="1"/>
</dbReference>
<comment type="caution">
    <text evidence="14">The sequence shown here is derived from an EMBL/GenBank/DDBJ whole genome shotgun (WGS) entry which is preliminary data.</text>
</comment>
<evidence type="ECO:0000259" key="13">
    <source>
        <dbReference type="PROSITE" id="PS50929"/>
    </source>
</evidence>
<evidence type="ECO:0000256" key="3">
    <source>
        <dbReference type="ARBA" id="ARBA00022692"/>
    </source>
</evidence>
<comment type="similarity">
    <text evidence="9">Belongs to the ABC transporter superfamily. Lipid exporter (TC 3.A.1.106) family.</text>
</comment>
<dbReference type="GO" id="GO:0015421">
    <property type="term" value="F:ABC-type oligopeptide transporter activity"/>
    <property type="evidence" value="ECO:0007669"/>
    <property type="project" value="TreeGrafter"/>
</dbReference>
<evidence type="ECO:0000256" key="4">
    <source>
        <dbReference type="ARBA" id="ARBA00022741"/>
    </source>
</evidence>